<sequence>MIPEPDNKLDYLLNYFEVLSNTKTKDGDEKWNKDALQRVSKEISELIDKRK</sequence>
<accession>A0A5K7WY16</accession>
<dbReference type="AlphaFoldDB" id="A0A5K7WY16"/>
<name>A0A5K7WY16_9BACL</name>
<dbReference type="Proteomes" id="UP000326951">
    <property type="component" value="Chromosome"/>
</dbReference>
<gene>
    <name evidence="1" type="ORF">St703_01930</name>
</gene>
<dbReference type="EMBL" id="AP021853">
    <property type="protein sequence ID" value="BBN97488.1"/>
    <property type="molecule type" value="Genomic_DNA"/>
</dbReference>
<organism evidence="1 2">
    <name type="scientific">Sporolactobacillus terrae</name>
    <dbReference type="NCBI Taxonomy" id="269673"/>
    <lineage>
        <taxon>Bacteria</taxon>
        <taxon>Bacillati</taxon>
        <taxon>Bacillota</taxon>
        <taxon>Bacilli</taxon>
        <taxon>Bacillales</taxon>
        <taxon>Sporolactobacillaceae</taxon>
        <taxon>Sporolactobacillus</taxon>
    </lineage>
</organism>
<evidence type="ECO:0000313" key="2">
    <source>
        <dbReference type="Proteomes" id="UP000326951"/>
    </source>
</evidence>
<dbReference type="RefSeq" id="WP_172968924.1">
    <property type="nucleotide sequence ID" value="NZ_AP021853.1"/>
</dbReference>
<evidence type="ECO:0000313" key="1">
    <source>
        <dbReference type="EMBL" id="BBN97488.1"/>
    </source>
</evidence>
<protein>
    <submittedName>
        <fullName evidence="1">Uncharacterized protein</fullName>
    </submittedName>
</protein>
<proteinExistence type="predicted"/>
<reference evidence="1 2" key="1">
    <citation type="submission" date="2019-09" db="EMBL/GenBank/DDBJ databases">
        <title>Complete genome sequence of Sporolactobacillus terrae 70-3.</title>
        <authorList>
            <person name="Tanaka N."/>
            <person name="Shiwa Y."/>
            <person name="Fujita N."/>
            <person name="Tanasupawat S."/>
        </authorList>
    </citation>
    <scope>NUCLEOTIDE SEQUENCE [LARGE SCALE GENOMIC DNA]</scope>
    <source>
        <strain evidence="1 2">70-3</strain>
    </source>
</reference>